<organism evidence="3 4">
    <name type="scientific">Rehmannia glutinosa</name>
    <name type="common">Chinese foxglove</name>
    <dbReference type="NCBI Taxonomy" id="99300"/>
    <lineage>
        <taxon>Eukaryota</taxon>
        <taxon>Viridiplantae</taxon>
        <taxon>Streptophyta</taxon>
        <taxon>Embryophyta</taxon>
        <taxon>Tracheophyta</taxon>
        <taxon>Spermatophyta</taxon>
        <taxon>Magnoliopsida</taxon>
        <taxon>eudicotyledons</taxon>
        <taxon>Gunneridae</taxon>
        <taxon>Pentapetalae</taxon>
        <taxon>asterids</taxon>
        <taxon>lamiids</taxon>
        <taxon>Lamiales</taxon>
        <taxon>Orobanchaceae</taxon>
        <taxon>Rehmannieae</taxon>
        <taxon>Rehmannia</taxon>
    </lineage>
</organism>
<proteinExistence type="predicted"/>
<dbReference type="Proteomes" id="UP001318860">
    <property type="component" value="Unassembled WGS sequence"/>
</dbReference>
<feature type="domain" description="Reverse transcriptase zinc-binding" evidence="2">
    <location>
        <begin position="31"/>
        <end position="106"/>
    </location>
</feature>
<keyword evidence="4" id="KW-1185">Reference proteome</keyword>
<comment type="caution">
    <text evidence="3">The sequence shown here is derived from an EMBL/GenBank/DDBJ whole genome shotgun (WGS) entry which is preliminary data.</text>
</comment>
<dbReference type="SUPFAM" id="SSF53098">
    <property type="entry name" value="Ribonuclease H-like"/>
    <property type="match status" value="1"/>
</dbReference>
<name>A0ABR0VZF7_REHGL</name>
<sequence>MWHYTKNKTYTVKFGYHVAKKIQESQQYVISLPRKDSKIWIWAWHLDIPHKIKLFLWKCLKGILPVKNSLQRRGVRGIDPICNMCGMAIETDVHTLRDCPWVAFMWEVGPLHICTKKHNGRGSLVDWIIWETERIPRESHDMFVTLLWSAWYGQKERSGRGSLPIGGYKINSDASIMQGQGTRIGAIIRDHGGCEIEAVSKRLPEDMEVIIAEATACKEGIGIALEVGIRNVVIETDNLQLFQALRSNESDFSYLGNIVEDIKSLLPCFISYSFSWVRRSGNVVAHNLARHAFSLNLLESVQGDFPPNIVNLILEETPH</sequence>
<dbReference type="Pfam" id="PF13966">
    <property type="entry name" value="zf-RVT"/>
    <property type="match status" value="1"/>
</dbReference>
<dbReference type="InterPro" id="IPR044730">
    <property type="entry name" value="RNase_H-like_dom_plant"/>
</dbReference>
<evidence type="ECO:0000259" key="2">
    <source>
        <dbReference type="Pfam" id="PF13966"/>
    </source>
</evidence>
<evidence type="ECO:0000313" key="3">
    <source>
        <dbReference type="EMBL" id="KAK6140723.1"/>
    </source>
</evidence>
<evidence type="ECO:0000313" key="4">
    <source>
        <dbReference type="Proteomes" id="UP001318860"/>
    </source>
</evidence>
<gene>
    <name evidence="3" type="ORF">DH2020_025534</name>
</gene>
<dbReference type="InterPro" id="IPR036397">
    <property type="entry name" value="RNaseH_sf"/>
</dbReference>
<dbReference type="Gene3D" id="3.30.420.10">
    <property type="entry name" value="Ribonuclease H-like superfamily/Ribonuclease H"/>
    <property type="match status" value="1"/>
</dbReference>
<reference evidence="3 4" key="1">
    <citation type="journal article" date="2021" name="Comput. Struct. Biotechnol. J.">
        <title>De novo genome assembly of the potent medicinal plant Rehmannia glutinosa using nanopore technology.</title>
        <authorList>
            <person name="Ma L."/>
            <person name="Dong C."/>
            <person name="Song C."/>
            <person name="Wang X."/>
            <person name="Zheng X."/>
            <person name="Niu Y."/>
            <person name="Chen S."/>
            <person name="Feng W."/>
        </authorList>
    </citation>
    <scope>NUCLEOTIDE SEQUENCE [LARGE SCALE GENOMIC DNA]</scope>
    <source>
        <strain evidence="3">DH-2019</strain>
    </source>
</reference>
<dbReference type="InterPro" id="IPR002156">
    <property type="entry name" value="RNaseH_domain"/>
</dbReference>
<dbReference type="InterPro" id="IPR052929">
    <property type="entry name" value="RNase_H-like_EbsB-rel"/>
</dbReference>
<dbReference type="PANTHER" id="PTHR47074:SF11">
    <property type="entry name" value="REVERSE TRANSCRIPTASE-LIKE PROTEIN"/>
    <property type="match status" value="1"/>
</dbReference>
<dbReference type="EMBL" id="JABTTQ020000268">
    <property type="protein sequence ID" value="KAK6140723.1"/>
    <property type="molecule type" value="Genomic_DNA"/>
</dbReference>
<dbReference type="CDD" id="cd06222">
    <property type="entry name" value="RNase_H_like"/>
    <property type="match status" value="1"/>
</dbReference>
<dbReference type="InterPro" id="IPR012337">
    <property type="entry name" value="RNaseH-like_sf"/>
</dbReference>
<dbReference type="Pfam" id="PF13456">
    <property type="entry name" value="RVT_3"/>
    <property type="match status" value="1"/>
</dbReference>
<dbReference type="PANTHER" id="PTHR47074">
    <property type="entry name" value="BNAC02G40300D PROTEIN"/>
    <property type="match status" value="1"/>
</dbReference>
<evidence type="ECO:0008006" key="5">
    <source>
        <dbReference type="Google" id="ProtNLM"/>
    </source>
</evidence>
<evidence type="ECO:0000259" key="1">
    <source>
        <dbReference type="Pfam" id="PF13456"/>
    </source>
</evidence>
<feature type="domain" description="RNase H type-1" evidence="1">
    <location>
        <begin position="171"/>
        <end position="292"/>
    </location>
</feature>
<protein>
    <recommendedName>
        <fullName evidence="5">Reverse transcriptase</fullName>
    </recommendedName>
</protein>
<accession>A0ABR0VZF7</accession>
<dbReference type="InterPro" id="IPR026960">
    <property type="entry name" value="RVT-Znf"/>
</dbReference>